<evidence type="ECO:0000256" key="10">
    <source>
        <dbReference type="ARBA" id="ARBA00023326"/>
    </source>
</evidence>
<proteinExistence type="inferred from homology"/>
<evidence type="ECO:0000256" key="1">
    <source>
        <dbReference type="ARBA" id="ARBA00001641"/>
    </source>
</evidence>
<feature type="region of interest" description="Disordered" evidence="12">
    <location>
        <begin position="453"/>
        <end position="476"/>
    </location>
</feature>
<dbReference type="GO" id="GO:0005576">
    <property type="term" value="C:extracellular region"/>
    <property type="evidence" value="ECO:0007669"/>
    <property type="project" value="InterPro"/>
</dbReference>
<dbReference type="GO" id="GO:0030248">
    <property type="term" value="F:cellulose binding"/>
    <property type="evidence" value="ECO:0007669"/>
    <property type="project" value="InterPro"/>
</dbReference>
<dbReference type="AlphaFoldDB" id="U6NJ78"/>
<dbReference type="SUPFAM" id="SSF49899">
    <property type="entry name" value="Concanavalin A-like lectins/glucanases"/>
    <property type="match status" value="1"/>
</dbReference>
<evidence type="ECO:0000256" key="11">
    <source>
        <dbReference type="RuleBase" id="RU361164"/>
    </source>
</evidence>
<keyword evidence="5 11" id="KW-0136">Cellulose degradation</keyword>
<keyword evidence="7" id="KW-0325">Glycoprotein</keyword>
<organism evidence="15">
    <name type="scientific">Leucoagaricus gongylophorus</name>
    <name type="common">Leaf-cutting ant fungus</name>
    <name type="synonym">Rozites gongylophorus</name>
    <dbReference type="NCBI Taxonomy" id="79220"/>
    <lineage>
        <taxon>Eukaryota</taxon>
        <taxon>Fungi</taxon>
        <taxon>Dikarya</taxon>
        <taxon>Basidiomycota</taxon>
        <taxon>Agaricomycotina</taxon>
        <taxon>Agaricomycetes</taxon>
        <taxon>Agaricomycetidae</taxon>
        <taxon>Agaricales</taxon>
        <taxon>Agaricineae</taxon>
        <taxon>Agaricaceae</taxon>
        <taxon>Leucoagaricus</taxon>
    </lineage>
</organism>
<gene>
    <name evidence="15" type="primary">cel7A</name>
</gene>
<keyword evidence="10 11" id="KW-0624">Polysaccharide degradation</keyword>
<accession>U6NJ78</accession>
<feature type="signal peptide" evidence="13">
    <location>
        <begin position="1"/>
        <end position="18"/>
    </location>
</feature>
<evidence type="ECO:0000256" key="3">
    <source>
        <dbReference type="ARBA" id="ARBA00022729"/>
    </source>
</evidence>
<sequence>MFPKLALLALSFAAVAFGQQVGTNTAETHPSLPWQKCTTSGGCTTVSGGKVVLDANWRWLHTTTGFTNCYTGNTWDSTLCPDGATCTQNCALDGADYSGTYGITTSGNALTLKFVTDSAQKNIGSRVYLMQDDTHYQMFNVLNQEFTFDVDVSNLPCGLNGALYFSEMDADGGMANYPTNKAGAKYGTGYCDSQCPRDIKFIAGVANSEGWQPSPNDVNAGTGNYGACCNEMDVWEANSMSAAYTPHPCQSTGLTRCSGTACGTQGRYDTICDPDGCDFNSFRMGDKSFYGAGMTVDTTRKFTVVTQFLTDNGSASGNLKEIRRIYVQDGKVIQNSKVNISGMDAYDSITEDFCDAQKSAFGDTTSFQSKGGLSGMGAALKRGMVLVLSVWDDHAVNMLWLDSDYPTDADASKPGIARGTCATTSGSPSDVENSSPNASVVYSNIRFGDLDSTYSDNPSATTSPVPSGTTPAPGATQTQYGQCGGIGWNGPTTCASGTSCQQLNDYYSQCL</sequence>
<keyword evidence="8" id="KW-0119">Carbohydrate metabolism</keyword>
<evidence type="ECO:0000256" key="8">
    <source>
        <dbReference type="ARBA" id="ARBA00023277"/>
    </source>
</evidence>
<reference evidence="15" key="1">
    <citation type="submission" date="2013-10" db="EMBL/GenBank/DDBJ databases">
        <title>The fungal symbiont of Acromyrmex leaf-cutting ants expresses the full spectrum of genes to degrade cellulose and other plant cell wall polysaccharides.</title>
        <authorList>
            <person name="Grell M.N."/>
            <person name="Linde T."/>
            <person name="Nygaard S."/>
            <person name="Nielsen K.L."/>
            <person name="Boomsma J.J."/>
            <person name="Lange L."/>
        </authorList>
    </citation>
    <scope>NUCLEOTIDE SEQUENCE</scope>
    <source>
        <strain evidence="15">Ae322</strain>
    </source>
</reference>
<dbReference type="InterPro" id="IPR000254">
    <property type="entry name" value="CBD"/>
</dbReference>
<dbReference type="InterPro" id="IPR001722">
    <property type="entry name" value="Glyco_hydro_7"/>
</dbReference>
<dbReference type="PRINTS" id="PR00734">
    <property type="entry name" value="GLHYDRLASE7"/>
</dbReference>
<dbReference type="Pfam" id="PF00840">
    <property type="entry name" value="Glyco_hydro_7"/>
    <property type="match status" value="1"/>
</dbReference>
<dbReference type="SMR" id="U6NJ78"/>
<dbReference type="GO" id="GO:0030245">
    <property type="term" value="P:cellulose catabolic process"/>
    <property type="evidence" value="ECO:0007669"/>
    <property type="project" value="UniProtKB-KW"/>
</dbReference>
<evidence type="ECO:0000256" key="6">
    <source>
        <dbReference type="ARBA" id="ARBA00023157"/>
    </source>
</evidence>
<evidence type="ECO:0000256" key="13">
    <source>
        <dbReference type="SAM" id="SignalP"/>
    </source>
</evidence>
<dbReference type="Gene3D" id="2.70.100.10">
    <property type="entry name" value="Glycoside hydrolase, family 7, domain"/>
    <property type="match status" value="1"/>
</dbReference>
<name>U6NJ78_LEUGO</name>
<evidence type="ECO:0000256" key="2">
    <source>
        <dbReference type="ARBA" id="ARBA00006044"/>
    </source>
</evidence>
<feature type="domain" description="CBM1" evidence="14">
    <location>
        <begin position="475"/>
        <end position="511"/>
    </location>
</feature>
<dbReference type="FunFam" id="2.70.100.10:FF:000001">
    <property type="entry name" value="Glucanase"/>
    <property type="match status" value="1"/>
</dbReference>
<evidence type="ECO:0000256" key="5">
    <source>
        <dbReference type="ARBA" id="ARBA00023001"/>
    </source>
</evidence>
<comment type="similarity">
    <text evidence="2 11">Belongs to the glycosyl hydrolase 7 (cellulase C) family.</text>
</comment>
<dbReference type="EMBL" id="HG764390">
    <property type="protein sequence ID" value="CDJ79819.1"/>
    <property type="molecule type" value="Genomic_DNA"/>
</dbReference>
<evidence type="ECO:0000313" key="15">
    <source>
        <dbReference type="EMBL" id="CDJ79819.1"/>
    </source>
</evidence>
<dbReference type="GO" id="GO:0016162">
    <property type="term" value="F:cellulose 1,4-beta-cellobiosidase activity"/>
    <property type="evidence" value="ECO:0007669"/>
    <property type="project" value="UniProtKB-EC"/>
</dbReference>
<feature type="compositionally biased region" description="Polar residues" evidence="12">
    <location>
        <begin position="421"/>
        <end position="436"/>
    </location>
</feature>
<feature type="region of interest" description="Disordered" evidence="12">
    <location>
        <begin position="412"/>
        <end position="436"/>
    </location>
</feature>
<dbReference type="SMART" id="SM00236">
    <property type="entry name" value="fCBD"/>
    <property type="match status" value="1"/>
</dbReference>
<evidence type="ECO:0000256" key="7">
    <source>
        <dbReference type="ARBA" id="ARBA00023180"/>
    </source>
</evidence>
<dbReference type="InterPro" id="IPR013320">
    <property type="entry name" value="ConA-like_dom_sf"/>
</dbReference>
<keyword evidence="6" id="KW-1015">Disulfide bond</keyword>
<dbReference type="SUPFAM" id="SSF57180">
    <property type="entry name" value="Cellulose-binding domain"/>
    <property type="match status" value="1"/>
</dbReference>
<dbReference type="PANTHER" id="PTHR33753">
    <property type="entry name" value="1,4-BETA-D-GLUCAN CELLOBIOHYDROLASE B"/>
    <property type="match status" value="1"/>
</dbReference>
<evidence type="ECO:0000256" key="4">
    <source>
        <dbReference type="ARBA" id="ARBA00022801"/>
    </source>
</evidence>
<feature type="chain" id="PRO_5004675912" description="Glucanase" evidence="13">
    <location>
        <begin position="19"/>
        <end position="511"/>
    </location>
</feature>
<dbReference type="EC" id="3.2.1.-" evidence="11"/>
<protein>
    <recommendedName>
        <fullName evidence="11">Glucanase</fullName>
        <ecNumber evidence="11">3.2.1.-</ecNumber>
    </recommendedName>
</protein>
<dbReference type="InterPro" id="IPR035971">
    <property type="entry name" value="CBD_sf"/>
</dbReference>
<keyword evidence="4 11" id="KW-0378">Hydrolase</keyword>
<evidence type="ECO:0000256" key="9">
    <source>
        <dbReference type="ARBA" id="ARBA00023295"/>
    </source>
</evidence>
<comment type="catalytic activity">
    <reaction evidence="1">
        <text>Hydrolysis of (1-&gt;4)-beta-D-glucosidic linkages in cellulose and cellotetraose, releasing cellobiose from the non-reducing ends of the chains.</text>
        <dbReference type="EC" id="3.2.1.91"/>
    </reaction>
</comment>
<dbReference type="PANTHER" id="PTHR33753:SF2">
    <property type="entry name" value="GLYCOSIDE HYDROLASE FAMILY 7 PROTEIN"/>
    <property type="match status" value="1"/>
</dbReference>
<dbReference type="Pfam" id="PF00734">
    <property type="entry name" value="CBM_1"/>
    <property type="match status" value="1"/>
</dbReference>
<dbReference type="CDD" id="cd07999">
    <property type="entry name" value="GH7_CBH_EG"/>
    <property type="match status" value="1"/>
</dbReference>
<evidence type="ECO:0000259" key="14">
    <source>
        <dbReference type="PROSITE" id="PS51164"/>
    </source>
</evidence>
<dbReference type="PROSITE" id="PS51164">
    <property type="entry name" value="CBM1_2"/>
    <property type="match status" value="1"/>
</dbReference>
<keyword evidence="9 11" id="KW-0326">Glycosidase</keyword>
<evidence type="ECO:0000256" key="12">
    <source>
        <dbReference type="SAM" id="MobiDB-lite"/>
    </source>
</evidence>
<dbReference type="InterPro" id="IPR037019">
    <property type="entry name" value="Glyco_hydro_7_sf"/>
</dbReference>
<dbReference type="PROSITE" id="PS00562">
    <property type="entry name" value="CBM1_1"/>
    <property type="match status" value="1"/>
</dbReference>
<keyword evidence="3 13" id="KW-0732">Signal</keyword>